<protein>
    <recommendedName>
        <fullName evidence="5">Tetratricopeptide repeat-containing protein</fullName>
    </recommendedName>
</protein>
<dbReference type="RefSeq" id="WP_264137860.1">
    <property type="nucleotide sequence ID" value="NZ_JAOYOD010000001.1"/>
</dbReference>
<keyword evidence="4" id="KW-1185">Reference proteome</keyword>
<evidence type="ECO:0000313" key="4">
    <source>
        <dbReference type="Proteomes" id="UP001300692"/>
    </source>
</evidence>
<feature type="region of interest" description="Disordered" evidence="2">
    <location>
        <begin position="303"/>
        <end position="322"/>
    </location>
</feature>
<evidence type="ECO:0000256" key="1">
    <source>
        <dbReference type="PROSITE-ProRule" id="PRU00339"/>
    </source>
</evidence>
<feature type="compositionally biased region" description="Low complexity" evidence="2">
    <location>
        <begin position="187"/>
        <end position="201"/>
    </location>
</feature>
<dbReference type="PROSITE" id="PS50005">
    <property type="entry name" value="TPR"/>
    <property type="match status" value="1"/>
</dbReference>
<gene>
    <name evidence="3" type="ORF">N7U62_10185</name>
</gene>
<dbReference type="InterPro" id="IPR019734">
    <property type="entry name" value="TPR_rpt"/>
</dbReference>
<reference evidence="3 4" key="1">
    <citation type="submission" date="2022-10" db="EMBL/GenBank/DDBJ databases">
        <title>Comparative genomics and taxonomic characterization of three novel marine species of genus Reichenbachiella exhibiting antioxidant and polysaccharide degradation activities.</title>
        <authorList>
            <person name="Muhammad N."/>
            <person name="Lee Y.-J."/>
            <person name="Ko J."/>
            <person name="Kim S.-G."/>
        </authorList>
    </citation>
    <scope>NUCLEOTIDE SEQUENCE [LARGE SCALE GENOMIC DNA]</scope>
    <source>
        <strain evidence="3 4">ABR2-5</strain>
    </source>
</reference>
<feature type="repeat" description="TPR" evidence="1">
    <location>
        <begin position="94"/>
        <end position="127"/>
    </location>
</feature>
<dbReference type="Gene3D" id="1.25.40.10">
    <property type="entry name" value="Tetratricopeptide repeat domain"/>
    <property type="match status" value="1"/>
</dbReference>
<organism evidence="3 4">
    <name type="scientific">Reichenbachiella ulvae</name>
    <dbReference type="NCBI Taxonomy" id="2980104"/>
    <lineage>
        <taxon>Bacteria</taxon>
        <taxon>Pseudomonadati</taxon>
        <taxon>Bacteroidota</taxon>
        <taxon>Cytophagia</taxon>
        <taxon>Cytophagales</taxon>
        <taxon>Reichenbachiellaceae</taxon>
        <taxon>Reichenbachiella</taxon>
    </lineage>
</organism>
<evidence type="ECO:0000256" key="2">
    <source>
        <dbReference type="SAM" id="MobiDB-lite"/>
    </source>
</evidence>
<keyword evidence="1" id="KW-0802">TPR repeat</keyword>
<proteinExistence type="predicted"/>
<feature type="compositionally biased region" description="Low complexity" evidence="2">
    <location>
        <begin position="149"/>
        <end position="158"/>
    </location>
</feature>
<dbReference type="SUPFAM" id="SSF48452">
    <property type="entry name" value="TPR-like"/>
    <property type="match status" value="1"/>
</dbReference>
<name>A0ABT3CTN4_9BACT</name>
<feature type="compositionally biased region" description="Acidic residues" evidence="2">
    <location>
        <begin position="159"/>
        <end position="178"/>
    </location>
</feature>
<dbReference type="EMBL" id="JAOYOD010000001">
    <property type="protein sequence ID" value="MCV9387033.1"/>
    <property type="molecule type" value="Genomic_DNA"/>
</dbReference>
<comment type="caution">
    <text evidence="3">The sequence shown here is derived from an EMBL/GenBank/DDBJ whole genome shotgun (WGS) entry which is preliminary data.</text>
</comment>
<dbReference type="InterPro" id="IPR011990">
    <property type="entry name" value="TPR-like_helical_dom_sf"/>
</dbReference>
<feature type="compositionally biased region" description="Basic and acidic residues" evidence="2">
    <location>
        <begin position="202"/>
        <end position="216"/>
    </location>
</feature>
<feature type="region of interest" description="Disordered" evidence="2">
    <location>
        <begin position="142"/>
        <end position="286"/>
    </location>
</feature>
<accession>A0ABT3CTN4</accession>
<evidence type="ECO:0008006" key="5">
    <source>
        <dbReference type="Google" id="ProtNLM"/>
    </source>
</evidence>
<evidence type="ECO:0000313" key="3">
    <source>
        <dbReference type="EMBL" id="MCV9387033.1"/>
    </source>
</evidence>
<dbReference type="Proteomes" id="UP001300692">
    <property type="component" value="Unassembled WGS sequence"/>
</dbReference>
<sequence>MIKLLTIWLLLGLGTGDNDISKINSLKKQGEEAYKAKKYVDALMTFSMLVDSMGVEDEGVIMNLAHCYARIDQKDKAERHYQKLILSKDKQTQSIAYQQLGALSNNPNTLEKALSFFKSALKADPTNEDARYNYELIKKKLDQQKDQNQDQNQDNQDQQNEDENKEDQDQQDQEDQQQGDDQKQENQEGQENQENQENQDQQDQKSKQDQEGKEGEDQQEQQQEGEQGEEGEQKEQQQQQGEQGEKEEAKEQQQSQQQDGEKGEEDEKGQNMSSTSQKLEEMNISEEKAQMILEALKNSEIQYIQQNRRKPTQKQDNGKPDW</sequence>